<keyword evidence="5" id="KW-0378">Hydrolase</keyword>
<dbReference type="Pfam" id="PF18962">
    <property type="entry name" value="Por_Secre_tail"/>
    <property type="match status" value="1"/>
</dbReference>
<keyword evidence="3" id="KW-0479">Metal-binding</keyword>
<dbReference type="Gene3D" id="3.40.390.10">
    <property type="entry name" value="Collagenase (Catalytic Domain)"/>
    <property type="match status" value="1"/>
</dbReference>
<dbReference type="InterPro" id="IPR024079">
    <property type="entry name" value="MetalloPept_cat_dom_sf"/>
</dbReference>
<keyword evidence="7" id="KW-0482">Metalloprotease</keyword>
<comment type="caution">
    <text evidence="11">The sequence shown here is derived from an EMBL/GenBank/DDBJ whole genome shotgun (WGS) entry which is preliminary data.</text>
</comment>
<evidence type="ECO:0000256" key="8">
    <source>
        <dbReference type="ARBA" id="ARBA00023157"/>
    </source>
</evidence>
<dbReference type="PANTHER" id="PTHR47466">
    <property type="match status" value="1"/>
</dbReference>
<dbReference type="CDD" id="cd04275">
    <property type="entry name" value="ZnMc_pappalysin_like"/>
    <property type="match status" value="1"/>
</dbReference>
<evidence type="ECO:0008006" key="13">
    <source>
        <dbReference type="Google" id="ProtNLM"/>
    </source>
</evidence>
<comment type="similarity">
    <text evidence="1">Belongs to the peptidase M43B family.</text>
</comment>
<evidence type="ECO:0000313" key="11">
    <source>
        <dbReference type="EMBL" id="GAA4432727.1"/>
    </source>
</evidence>
<keyword evidence="12" id="KW-1185">Reference proteome</keyword>
<feature type="domain" description="Secretion system C-terminal sorting" evidence="10">
    <location>
        <begin position="327"/>
        <end position="395"/>
    </location>
</feature>
<dbReference type="PANTHER" id="PTHR47466:SF1">
    <property type="entry name" value="METALLOPROTEASE MEP1 (AFU_ORTHOLOGUE AFUA_1G07730)-RELATED"/>
    <property type="match status" value="1"/>
</dbReference>
<evidence type="ECO:0000259" key="9">
    <source>
        <dbReference type="Pfam" id="PF05572"/>
    </source>
</evidence>
<evidence type="ECO:0000256" key="6">
    <source>
        <dbReference type="ARBA" id="ARBA00022833"/>
    </source>
</evidence>
<keyword evidence="4" id="KW-0732">Signal</keyword>
<evidence type="ECO:0000259" key="10">
    <source>
        <dbReference type="Pfam" id="PF18962"/>
    </source>
</evidence>
<evidence type="ECO:0000256" key="1">
    <source>
        <dbReference type="ARBA" id="ARBA00008721"/>
    </source>
</evidence>
<sequence>MEAYHFGLQGKKMASDPLRAINERITEVVRNRRNLRVNDTEIIRIPVVVHVIHNQSSGKIGGRGNPNISEEQILSQVRILNEDYRKQAGTPGYNTDPVGVDTRIEFFLAELDPDGSATNGITRHYYSQKSTFNPYGDEQLIADIVSWPTDEYLNIWVCTLSGVYLGVAQFPSVTGIPGLDDQDKNRATTDGVIIDYRSFGDVGAVETNNYNKGRTTTHEVGHWFGLIHIWGDERCGDDYCADTPKAESSNTSGCNDVYSRCSGAATLNMIENYMDYSPDRCMNIFTYNQMERMHAVLALSPRRIRLVENSKKARLEEAETLRVIIQPNPLVSKLLEFKLQHKGYRDVDITIIDAQGKAVHVSRYEKVWSRIFKIPVQNLTPGIYLLQILGENNEKFIGRFAVI</sequence>
<reference evidence="12" key="1">
    <citation type="journal article" date="2019" name="Int. J. Syst. Evol. Microbiol.">
        <title>The Global Catalogue of Microorganisms (GCM) 10K type strain sequencing project: providing services to taxonomists for standard genome sequencing and annotation.</title>
        <authorList>
            <consortium name="The Broad Institute Genomics Platform"/>
            <consortium name="The Broad Institute Genome Sequencing Center for Infectious Disease"/>
            <person name="Wu L."/>
            <person name="Ma J."/>
        </authorList>
    </citation>
    <scope>NUCLEOTIDE SEQUENCE [LARGE SCALE GENOMIC DNA]</scope>
    <source>
        <strain evidence="12">JCM 31920</strain>
    </source>
</reference>
<evidence type="ECO:0000256" key="2">
    <source>
        <dbReference type="ARBA" id="ARBA00022670"/>
    </source>
</evidence>
<proteinExistence type="inferred from homology"/>
<name>A0ABP8LPC6_9BACT</name>
<dbReference type="SUPFAM" id="SSF55486">
    <property type="entry name" value="Metalloproteases ('zincins'), catalytic domain"/>
    <property type="match status" value="1"/>
</dbReference>
<feature type="domain" description="Peptidase M43 pregnancy-associated plasma-A" evidence="9">
    <location>
        <begin position="147"/>
        <end position="298"/>
    </location>
</feature>
<dbReference type="InterPro" id="IPR026444">
    <property type="entry name" value="Secre_tail"/>
</dbReference>
<accession>A0ABP8LPC6</accession>
<dbReference type="Proteomes" id="UP001501508">
    <property type="component" value="Unassembled WGS sequence"/>
</dbReference>
<evidence type="ECO:0000256" key="4">
    <source>
        <dbReference type="ARBA" id="ARBA00022729"/>
    </source>
</evidence>
<dbReference type="NCBIfam" id="TIGR04183">
    <property type="entry name" value="Por_Secre_tail"/>
    <property type="match status" value="1"/>
</dbReference>
<evidence type="ECO:0000313" key="12">
    <source>
        <dbReference type="Proteomes" id="UP001501508"/>
    </source>
</evidence>
<evidence type="ECO:0000256" key="5">
    <source>
        <dbReference type="ARBA" id="ARBA00022801"/>
    </source>
</evidence>
<evidence type="ECO:0000256" key="3">
    <source>
        <dbReference type="ARBA" id="ARBA00022723"/>
    </source>
</evidence>
<protein>
    <recommendedName>
        <fullName evidence="13">T9SS type A sorting domain-containing protein</fullName>
    </recommendedName>
</protein>
<dbReference type="EMBL" id="BAABEY010000002">
    <property type="protein sequence ID" value="GAA4432727.1"/>
    <property type="molecule type" value="Genomic_DNA"/>
</dbReference>
<evidence type="ECO:0000256" key="7">
    <source>
        <dbReference type="ARBA" id="ARBA00023049"/>
    </source>
</evidence>
<keyword evidence="8" id="KW-1015">Disulfide bond</keyword>
<keyword evidence="6" id="KW-0862">Zinc</keyword>
<organism evidence="11 12">
    <name type="scientific">Ravibacter arvi</name>
    <dbReference type="NCBI Taxonomy" id="2051041"/>
    <lineage>
        <taxon>Bacteria</taxon>
        <taxon>Pseudomonadati</taxon>
        <taxon>Bacteroidota</taxon>
        <taxon>Cytophagia</taxon>
        <taxon>Cytophagales</taxon>
        <taxon>Spirosomataceae</taxon>
        <taxon>Ravibacter</taxon>
    </lineage>
</organism>
<dbReference type="Pfam" id="PF05572">
    <property type="entry name" value="Peptidase_M43"/>
    <property type="match status" value="1"/>
</dbReference>
<keyword evidence="2" id="KW-0645">Protease</keyword>
<gene>
    <name evidence="11" type="ORF">GCM10023091_05290</name>
</gene>
<dbReference type="InterPro" id="IPR008754">
    <property type="entry name" value="Peptidase_M43"/>
</dbReference>